<name>A0AA94UHX1_9MYCO</name>
<dbReference type="AlphaFoldDB" id="A0AA94UHX1"/>
<evidence type="ECO:0000313" key="2">
    <source>
        <dbReference type="Proteomes" id="UP000309984"/>
    </source>
</evidence>
<organism evidence="1 2">
    <name type="scientific">Mycolicibacterium phocaicum</name>
    <dbReference type="NCBI Taxonomy" id="319706"/>
    <lineage>
        <taxon>Bacteria</taxon>
        <taxon>Bacillati</taxon>
        <taxon>Actinomycetota</taxon>
        <taxon>Actinomycetes</taxon>
        <taxon>Mycobacteriales</taxon>
        <taxon>Mycobacteriaceae</taxon>
        <taxon>Mycolicibacterium</taxon>
    </lineage>
</organism>
<evidence type="ECO:0000313" key="1">
    <source>
        <dbReference type="EMBL" id="TLH69499.1"/>
    </source>
</evidence>
<dbReference type="EMBL" id="POTM01000028">
    <property type="protein sequence ID" value="TLH69499.1"/>
    <property type="molecule type" value="Genomic_DNA"/>
</dbReference>
<reference evidence="1 2" key="1">
    <citation type="submission" date="2018-01" db="EMBL/GenBank/DDBJ databases">
        <title>Comparative genomics of Mycobacterium mucogenicum and Mycobacterium neoaurum clade members emphasizing tRNA and non-coding RNA.</title>
        <authorList>
            <person name="Behra P.R.K."/>
            <person name="Pettersson B.M.F."/>
            <person name="Das S."/>
            <person name="Dasgupta S."/>
            <person name="Kirsebom L.A."/>
        </authorList>
    </citation>
    <scope>NUCLEOTIDE SEQUENCE [LARGE SCALE GENOMIC DNA]</scope>
    <source>
        <strain evidence="1 2">DSM 45104</strain>
    </source>
</reference>
<keyword evidence="2" id="KW-1185">Reference proteome</keyword>
<proteinExistence type="predicted"/>
<dbReference type="Proteomes" id="UP000309984">
    <property type="component" value="Unassembled WGS sequence"/>
</dbReference>
<gene>
    <name evidence="1" type="ORF">C1S79_11045</name>
</gene>
<sequence length="63" mass="6841">MWQVGDPTCGAFVSTKKVLPPFHTLTVFGVTCGVDDKKMTACKDPQGRGFVLSPSWSGWIPKV</sequence>
<accession>A0AA94UHX1</accession>
<protein>
    <submittedName>
        <fullName evidence="1">Uncharacterized protein</fullName>
    </submittedName>
</protein>
<comment type="caution">
    <text evidence="1">The sequence shown here is derived from an EMBL/GenBank/DDBJ whole genome shotgun (WGS) entry which is preliminary data.</text>
</comment>